<evidence type="ECO:0000313" key="2">
    <source>
        <dbReference type="Proteomes" id="UP000042512"/>
    </source>
</evidence>
<dbReference type="EMBL" id="CKRE01000012">
    <property type="protein sequence ID" value="CIY79409.1"/>
    <property type="molecule type" value="Genomic_DNA"/>
</dbReference>
<comment type="caution">
    <text evidence="1">The sequence shown here is derived from an EMBL/GenBank/DDBJ whole genome shotgun (WGS) entry which is preliminary data.</text>
</comment>
<name>A0AAI9A100_STREE</name>
<proteinExistence type="predicted"/>
<protein>
    <submittedName>
        <fullName evidence="1">Uncharacterized protein</fullName>
    </submittedName>
</protein>
<dbReference type="AlphaFoldDB" id="A0AAI9A100"/>
<gene>
    <name evidence="1" type="ORF">ERS020485_01031</name>
</gene>
<evidence type="ECO:0000313" key="1">
    <source>
        <dbReference type="EMBL" id="CIY79409.1"/>
    </source>
</evidence>
<reference evidence="1 2" key="1">
    <citation type="submission" date="2015-03" db="EMBL/GenBank/DDBJ databases">
        <authorList>
            <consortium name="Pathogen Informatics"/>
            <person name="Murphy D."/>
        </authorList>
    </citation>
    <scope>NUCLEOTIDE SEQUENCE [LARGE SCALE GENOMIC DNA]</scope>
    <source>
        <strain evidence="1 2">SMRU975</strain>
    </source>
</reference>
<dbReference type="Proteomes" id="UP000042512">
    <property type="component" value="Unassembled WGS sequence"/>
</dbReference>
<organism evidence="1 2">
    <name type="scientific">Streptococcus pneumoniae</name>
    <dbReference type="NCBI Taxonomy" id="1313"/>
    <lineage>
        <taxon>Bacteria</taxon>
        <taxon>Bacillati</taxon>
        <taxon>Bacillota</taxon>
        <taxon>Bacilli</taxon>
        <taxon>Lactobacillales</taxon>
        <taxon>Streptococcaceae</taxon>
        <taxon>Streptococcus</taxon>
    </lineage>
</organism>
<sequence length="40" mass="4988">MIWKSYHKKVLNFLLKFKTYILSNNYFLFQTIYLSEKVPK</sequence>
<accession>A0AAI9A100</accession>